<evidence type="ECO:0000256" key="2">
    <source>
        <dbReference type="ARBA" id="ARBA00022490"/>
    </source>
</evidence>
<dbReference type="SUPFAM" id="SSF64288">
    <property type="entry name" value="Chorismate lyase-like"/>
    <property type="match status" value="1"/>
</dbReference>
<keyword evidence="3" id="KW-0678">Repressor</keyword>
<evidence type="ECO:0000259" key="9">
    <source>
        <dbReference type="PROSITE" id="PS50949"/>
    </source>
</evidence>
<reference evidence="10" key="1">
    <citation type="journal article" date="2014" name="Int. J. Syst. Evol. Microbiol.">
        <title>Complete genome sequence of Corynebacterium casei LMG S-19264T (=DSM 44701T), isolated from a smear-ripened cheese.</title>
        <authorList>
            <consortium name="US DOE Joint Genome Institute (JGI-PGF)"/>
            <person name="Walter F."/>
            <person name="Albersmeier A."/>
            <person name="Kalinowski J."/>
            <person name="Ruckert C."/>
        </authorList>
    </citation>
    <scope>NUCLEOTIDE SEQUENCE</scope>
    <source>
        <strain evidence="10">JCM 4784</strain>
    </source>
</reference>
<dbReference type="SMART" id="SM00866">
    <property type="entry name" value="UTRA"/>
    <property type="match status" value="1"/>
</dbReference>
<dbReference type="GO" id="GO:0045892">
    <property type="term" value="P:negative regulation of DNA-templated transcription"/>
    <property type="evidence" value="ECO:0007669"/>
    <property type="project" value="TreeGrafter"/>
</dbReference>
<dbReference type="Gene3D" id="3.40.1410.10">
    <property type="entry name" value="Chorismate lyase-like"/>
    <property type="match status" value="1"/>
</dbReference>
<dbReference type="InterPro" id="IPR036388">
    <property type="entry name" value="WH-like_DNA-bd_sf"/>
</dbReference>
<feature type="domain" description="HTH gntR-type" evidence="9">
    <location>
        <begin position="90"/>
        <end position="160"/>
    </location>
</feature>
<dbReference type="GO" id="GO:0005737">
    <property type="term" value="C:cytoplasm"/>
    <property type="evidence" value="ECO:0007669"/>
    <property type="project" value="UniProtKB-SubCell"/>
</dbReference>
<dbReference type="Pfam" id="PF07702">
    <property type="entry name" value="UTRA"/>
    <property type="match status" value="1"/>
</dbReference>
<evidence type="ECO:0000256" key="4">
    <source>
        <dbReference type="ARBA" id="ARBA00023015"/>
    </source>
</evidence>
<dbReference type="PRINTS" id="PR00035">
    <property type="entry name" value="HTHGNTR"/>
</dbReference>
<evidence type="ECO:0000256" key="6">
    <source>
        <dbReference type="ARBA" id="ARBA00023163"/>
    </source>
</evidence>
<dbReference type="SUPFAM" id="SSF46785">
    <property type="entry name" value="Winged helix' DNA-binding domain"/>
    <property type="match status" value="1"/>
</dbReference>
<dbReference type="PANTHER" id="PTHR44846">
    <property type="entry name" value="MANNOSYL-D-GLYCERATE TRANSPORT/METABOLISM SYSTEM REPRESSOR MNGR-RELATED"/>
    <property type="match status" value="1"/>
</dbReference>
<proteinExistence type="predicted"/>
<comment type="caution">
    <text evidence="10">The sequence shown here is derived from an EMBL/GenBank/DDBJ whole genome shotgun (WGS) entry which is preliminary data.</text>
</comment>
<feature type="compositionally biased region" description="Low complexity" evidence="8">
    <location>
        <begin position="1"/>
        <end position="16"/>
    </location>
</feature>
<dbReference type="CDD" id="cd07377">
    <property type="entry name" value="WHTH_GntR"/>
    <property type="match status" value="1"/>
</dbReference>
<protein>
    <recommendedName>
        <fullName evidence="7">HTH-type transcriptional repressor DasR</fullName>
    </recommendedName>
</protein>
<dbReference type="Proteomes" id="UP000608024">
    <property type="component" value="Unassembled WGS sequence"/>
</dbReference>
<dbReference type="Pfam" id="PF00392">
    <property type="entry name" value="GntR"/>
    <property type="match status" value="1"/>
</dbReference>
<feature type="region of interest" description="Disordered" evidence="8">
    <location>
        <begin position="1"/>
        <end position="91"/>
    </location>
</feature>
<dbReference type="SMART" id="SM00345">
    <property type="entry name" value="HTH_GNTR"/>
    <property type="match status" value="1"/>
</dbReference>
<evidence type="ECO:0000256" key="1">
    <source>
        <dbReference type="ARBA" id="ARBA00004496"/>
    </source>
</evidence>
<evidence type="ECO:0000256" key="8">
    <source>
        <dbReference type="SAM" id="MobiDB-lite"/>
    </source>
</evidence>
<evidence type="ECO:0000256" key="5">
    <source>
        <dbReference type="ARBA" id="ARBA00023125"/>
    </source>
</evidence>
<dbReference type="AlphaFoldDB" id="A0A919A4F8"/>
<dbReference type="InterPro" id="IPR036390">
    <property type="entry name" value="WH_DNA-bd_sf"/>
</dbReference>
<keyword evidence="6" id="KW-0804">Transcription</keyword>
<keyword evidence="5" id="KW-0238">DNA-binding</keyword>
<evidence type="ECO:0000313" key="11">
    <source>
        <dbReference type="Proteomes" id="UP000608024"/>
    </source>
</evidence>
<dbReference type="InterPro" id="IPR011663">
    <property type="entry name" value="UTRA"/>
</dbReference>
<keyword evidence="4" id="KW-0805">Transcription regulation</keyword>
<dbReference type="InterPro" id="IPR000524">
    <property type="entry name" value="Tscrpt_reg_HTH_GntR"/>
</dbReference>
<accession>A0A919A4F8</accession>
<dbReference type="FunFam" id="1.10.10.10:FF:000095">
    <property type="entry name" value="GntR family transcriptional regulator"/>
    <property type="match status" value="1"/>
</dbReference>
<evidence type="ECO:0000256" key="3">
    <source>
        <dbReference type="ARBA" id="ARBA00022491"/>
    </source>
</evidence>
<dbReference type="Gene3D" id="1.10.10.10">
    <property type="entry name" value="Winged helix-like DNA-binding domain superfamily/Winged helix DNA-binding domain"/>
    <property type="match status" value="1"/>
</dbReference>
<dbReference type="GO" id="GO:0003700">
    <property type="term" value="F:DNA-binding transcription factor activity"/>
    <property type="evidence" value="ECO:0007669"/>
    <property type="project" value="InterPro"/>
</dbReference>
<gene>
    <name evidence="10" type="ORF">GCM10018785_62720</name>
</gene>
<evidence type="ECO:0000256" key="7">
    <source>
        <dbReference type="ARBA" id="ARBA00069637"/>
    </source>
</evidence>
<keyword evidence="2" id="KW-0963">Cytoplasm</keyword>
<dbReference type="InterPro" id="IPR050679">
    <property type="entry name" value="Bact_HTH_transcr_reg"/>
</dbReference>
<organism evidence="10 11">
    <name type="scientific">Streptomyces longispororuber</name>
    <dbReference type="NCBI Taxonomy" id="68230"/>
    <lineage>
        <taxon>Bacteria</taxon>
        <taxon>Bacillati</taxon>
        <taxon>Actinomycetota</taxon>
        <taxon>Actinomycetes</taxon>
        <taxon>Kitasatosporales</taxon>
        <taxon>Streptomycetaceae</taxon>
        <taxon>Streptomyces</taxon>
    </lineage>
</organism>
<dbReference type="EMBL" id="BNBT01000145">
    <property type="protein sequence ID" value="GHE86455.1"/>
    <property type="molecule type" value="Genomic_DNA"/>
</dbReference>
<dbReference type="FunFam" id="3.40.1410.10:FF:000001">
    <property type="entry name" value="GntR family transcriptional regulator"/>
    <property type="match status" value="1"/>
</dbReference>
<evidence type="ECO:0000313" key="10">
    <source>
        <dbReference type="EMBL" id="GHE86455.1"/>
    </source>
</evidence>
<keyword evidence="11" id="KW-1185">Reference proteome</keyword>
<dbReference type="PANTHER" id="PTHR44846:SF1">
    <property type="entry name" value="MANNOSYL-D-GLYCERATE TRANSPORT_METABOLISM SYSTEM REPRESSOR MNGR-RELATED"/>
    <property type="match status" value="1"/>
</dbReference>
<name>A0A919A4F8_9ACTN</name>
<feature type="compositionally biased region" description="Low complexity" evidence="8">
    <location>
        <begin position="53"/>
        <end position="79"/>
    </location>
</feature>
<dbReference type="InterPro" id="IPR028978">
    <property type="entry name" value="Chorismate_lyase_/UTRA_dom_sf"/>
</dbReference>
<dbReference type="GO" id="GO:0003677">
    <property type="term" value="F:DNA binding"/>
    <property type="evidence" value="ECO:0007669"/>
    <property type="project" value="UniProtKB-KW"/>
</dbReference>
<sequence>MTAAAQEPVEAAQEPVTAAAQEPVEAARVPVGAAQEPERRSMGTEAGSTRAEAVTAATAAPAAPAAATPPATTATAPVTGDGSGPGKSVRPARVPKYYRLKRHLLDMTETLPPGTPVPPERTLAAEFDTSRTTVRQALQELVVEGRLERIQGKGTFVAKPKVSQALQLTSYTEDMKAQGLEPTSQLLDIGYITADDTLAGLLDITAGGRVLRIERLRLASGEPMAIETTHLSAKRFPALRRSLVKYTSLYTALAEVYDVHLAEAEETIETSLATPREAGLLGTDVGLPMLMLSRHSLDGTGQPVEWVRSVYRGDRYKFVARLKRPQD</sequence>
<dbReference type="PROSITE" id="PS50949">
    <property type="entry name" value="HTH_GNTR"/>
    <property type="match status" value="1"/>
</dbReference>
<reference evidence="10" key="2">
    <citation type="submission" date="2020-09" db="EMBL/GenBank/DDBJ databases">
        <authorList>
            <person name="Sun Q."/>
            <person name="Ohkuma M."/>
        </authorList>
    </citation>
    <scope>NUCLEOTIDE SEQUENCE</scope>
    <source>
        <strain evidence="10">JCM 4784</strain>
    </source>
</reference>
<comment type="subcellular location">
    <subcellularLocation>
        <location evidence="1">Cytoplasm</location>
    </subcellularLocation>
</comment>